<name>A0A2U9P6B1_STRAS</name>
<reference evidence="2 3" key="1">
    <citation type="submission" date="2018-06" db="EMBL/GenBank/DDBJ databases">
        <title>The complete genome sequence of a nosiheptide producer Streptomyces actuosus ATCC 25421: deducing the ability of producing a new class III lantibiotics.</title>
        <authorList>
            <person name="Liu W."/>
            <person name="Sun F."/>
            <person name="Hu Y."/>
        </authorList>
    </citation>
    <scope>NUCLEOTIDE SEQUENCE [LARGE SCALE GENOMIC DNA]</scope>
    <source>
        <strain evidence="2 3">ATCC 25421</strain>
    </source>
</reference>
<dbReference type="AlphaFoldDB" id="A0A2U9P6B1"/>
<feature type="region of interest" description="Disordered" evidence="1">
    <location>
        <begin position="166"/>
        <end position="188"/>
    </location>
</feature>
<evidence type="ECO:0000313" key="3">
    <source>
        <dbReference type="Proteomes" id="UP000247634"/>
    </source>
</evidence>
<evidence type="ECO:0000313" key="2">
    <source>
        <dbReference type="EMBL" id="AWT45246.1"/>
    </source>
</evidence>
<dbReference type="OrthoDB" id="9999826at2"/>
<keyword evidence="3" id="KW-1185">Reference proteome</keyword>
<feature type="region of interest" description="Disordered" evidence="1">
    <location>
        <begin position="73"/>
        <end position="104"/>
    </location>
</feature>
<dbReference type="EMBL" id="CP029788">
    <property type="protein sequence ID" value="AWT45246.1"/>
    <property type="molecule type" value="Genomic_DNA"/>
</dbReference>
<protein>
    <submittedName>
        <fullName evidence="2">Uncharacterized protein</fullName>
    </submittedName>
</protein>
<sequence>MRVSALWPRTVRPGSSAAAVRAWRWSLSFQVSRVWNRGWRAIARGGLSTSTSRSKGTSWCSYAARSASRTRVSSSRKVGVPDRSARSTRVFTKNPTRSSRASSVRPAIGVPIGTSVLPLSLDRRAARAAWTTMNRLARFSRASSTRRACTSAGTARGSVSPRWVAVAGRGRSVGRPSSSGRPARVSRQ</sequence>
<feature type="compositionally biased region" description="Polar residues" evidence="1">
    <location>
        <begin position="87"/>
        <end position="102"/>
    </location>
</feature>
<dbReference type="KEGG" id="sact:DMT42_25150"/>
<gene>
    <name evidence="2" type="ORF">DMT42_25150</name>
</gene>
<proteinExistence type="predicted"/>
<organism evidence="2 3">
    <name type="scientific">Streptomyces actuosus</name>
    <dbReference type="NCBI Taxonomy" id="1885"/>
    <lineage>
        <taxon>Bacteria</taxon>
        <taxon>Bacillati</taxon>
        <taxon>Actinomycetota</taxon>
        <taxon>Actinomycetes</taxon>
        <taxon>Kitasatosporales</taxon>
        <taxon>Streptomycetaceae</taxon>
        <taxon>Streptomyces</taxon>
    </lineage>
</organism>
<accession>A0A2U9P6B1</accession>
<evidence type="ECO:0000256" key="1">
    <source>
        <dbReference type="SAM" id="MobiDB-lite"/>
    </source>
</evidence>
<dbReference type="Proteomes" id="UP000247634">
    <property type="component" value="Chromosome"/>
</dbReference>